<dbReference type="PROSITE" id="PS51375">
    <property type="entry name" value="PPR"/>
    <property type="match status" value="7"/>
</dbReference>
<keyword evidence="1" id="KW-0677">Repeat</keyword>
<accession>A0AAV5JP64</accession>
<dbReference type="InterPro" id="IPR046848">
    <property type="entry name" value="E_motif"/>
</dbReference>
<dbReference type="FunFam" id="1.25.40.10:FF:001212">
    <property type="entry name" value="Pentatricopeptide repeat-containing protein mitochondrial"/>
    <property type="match status" value="1"/>
</dbReference>
<dbReference type="Proteomes" id="UP001054252">
    <property type="component" value="Unassembled WGS sequence"/>
</dbReference>
<keyword evidence="5" id="KW-1185">Reference proteome</keyword>
<dbReference type="Gene3D" id="1.25.40.10">
    <property type="entry name" value="Tetratricopeptide repeat domain"/>
    <property type="match status" value="5"/>
</dbReference>
<dbReference type="PANTHER" id="PTHR47926:SF404">
    <property type="entry name" value="(PPR) REPEAT-CONTAINING PROTEIN, PUTATIVE-RELATED"/>
    <property type="match status" value="1"/>
</dbReference>
<dbReference type="InterPro" id="IPR011990">
    <property type="entry name" value="TPR-like_helical_dom_sf"/>
</dbReference>
<proteinExistence type="predicted"/>
<dbReference type="GO" id="GO:0009451">
    <property type="term" value="P:RNA modification"/>
    <property type="evidence" value="ECO:0007669"/>
    <property type="project" value="InterPro"/>
</dbReference>
<name>A0AAV5JP64_9ROSI</name>
<dbReference type="PANTHER" id="PTHR47926">
    <property type="entry name" value="PENTATRICOPEPTIDE REPEAT-CONTAINING PROTEIN"/>
    <property type="match status" value="1"/>
</dbReference>
<feature type="region of interest" description="Disordered" evidence="3">
    <location>
        <begin position="660"/>
        <end position="681"/>
    </location>
</feature>
<evidence type="ECO:0000313" key="4">
    <source>
        <dbReference type="EMBL" id="GKV12570.1"/>
    </source>
</evidence>
<dbReference type="EMBL" id="BPVZ01000036">
    <property type="protein sequence ID" value="GKV12570.1"/>
    <property type="molecule type" value="Genomic_DNA"/>
</dbReference>
<feature type="repeat" description="PPR" evidence="2">
    <location>
        <begin position="109"/>
        <end position="144"/>
    </location>
</feature>
<feature type="repeat" description="PPR" evidence="2">
    <location>
        <begin position="501"/>
        <end position="535"/>
    </location>
</feature>
<feature type="repeat" description="PPR" evidence="2">
    <location>
        <begin position="400"/>
        <end position="434"/>
    </location>
</feature>
<feature type="compositionally biased region" description="Basic and acidic residues" evidence="3">
    <location>
        <begin position="660"/>
        <end position="669"/>
    </location>
</feature>
<evidence type="ECO:0000256" key="1">
    <source>
        <dbReference type="ARBA" id="ARBA00022737"/>
    </source>
</evidence>
<evidence type="ECO:0008006" key="6">
    <source>
        <dbReference type="Google" id="ProtNLM"/>
    </source>
</evidence>
<sequence>MLTTRKVAIGFCFGCIRRFHFRNSIFLFHNSTRSKLCVAEVQKASKFIIYCNSRITENGRNGNIKEAESIFNRMPRKNIISWTAMLTAYAENGKIRNARELFDEMPERSTASYNAMITAYVRSGRVVDEAYDLFCKMSERNAVTYAAMVTGFVQVGMFDKAEEVYAEVPAKLRDPVCSNSLISGYLKDGRLDEAVQIFEGMVERDVVSWSSMIDGYCKSGKIVEARVMFDQMPERNVVSWTAMINGYMKMGYFRDGFGMFSSMRREGDMLVNSTTLTIMLEACGSHGKYQEGIQIHGLVSRMGFAFDVFLGNSIITMYCRFGCIDAATKIFHIIRKKDLISWNSLIAGYVKHDKIEEAYNFFEKMPTKDVVSWTTMITGFSSKGNNKKSVELFKMMPVKDNIAWTAVISGFVSNEEFEDAFCWFIEMLRKSVRPNPLTFSSMLSASAGLAALNQGLQIHAQVVKLCLEFDLSIQNSLVSMYSKCGDVVDAYRAFISINEPNTVSFNSMITAFAQNGYEEEARRLFRKMQSEGQEPNQITFLAVLSACSHGGLVEVGWEYFKSMNSLYNIEPGPNHYACMVDLLGRAGSLDEAINLIHSMPYEPHAGVWGALLGASRIHLRLDLAQIAAEHLTKLEPDNATPYVVLSNLYSILGEKGDGDQVRMTKESKGIRKSPGRSWVVQ</sequence>
<protein>
    <recommendedName>
        <fullName evidence="6">Pentatricopeptide repeat-containing protein</fullName>
    </recommendedName>
</protein>
<evidence type="ECO:0000256" key="2">
    <source>
        <dbReference type="PROSITE-ProRule" id="PRU00708"/>
    </source>
</evidence>
<dbReference type="Pfam" id="PF13041">
    <property type="entry name" value="PPR_2"/>
    <property type="match status" value="3"/>
</dbReference>
<feature type="repeat" description="PPR" evidence="2">
    <location>
        <begin position="205"/>
        <end position="239"/>
    </location>
</feature>
<dbReference type="Pfam" id="PF01535">
    <property type="entry name" value="PPR"/>
    <property type="match status" value="9"/>
</dbReference>
<dbReference type="GO" id="GO:0003723">
    <property type="term" value="F:RNA binding"/>
    <property type="evidence" value="ECO:0007669"/>
    <property type="project" value="InterPro"/>
</dbReference>
<reference evidence="4 5" key="1">
    <citation type="journal article" date="2021" name="Commun. Biol.">
        <title>The genome of Shorea leprosula (Dipterocarpaceae) highlights the ecological relevance of drought in aseasonal tropical rainforests.</title>
        <authorList>
            <person name="Ng K.K.S."/>
            <person name="Kobayashi M.J."/>
            <person name="Fawcett J.A."/>
            <person name="Hatakeyama M."/>
            <person name="Paape T."/>
            <person name="Ng C.H."/>
            <person name="Ang C.C."/>
            <person name="Tnah L.H."/>
            <person name="Lee C.T."/>
            <person name="Nishiyama T."/>
            <person name="Sese J."/>
            <person name="O'Brien M.J."/>
            <person name="Copetti D."/>
            <person name="Mohd Noor M.I."/>
            <person name="Ong R.C."/>
            <person name="Putra M."/>
            <person name="Sireger I.Z."/>
            <person name="Indrioko S."/>
            <person name="Kosugi Y."/>
            <person name="Izuno A."/>
            <person name="Isagi Y."/>
            <person name="Lee S.L."/>
            <person name="Shimizu K.K."/>
        </authorList>
    </citation>
    <scope>NUCLEOTIDE SEQUENCE [LARGE SCALE GENOMIC DNA]</scope>
    <source>
        <strain evidence="4">214</strain>
    </source>
</reference>
<evidence type="ECO:0000256" key="3">
    <source>
        <dbReference type="SAM" id="MobiDB-lite"/>
    </source>
</evidence>
<gene>
    <name evidence="4" type="ORF">SLEP1_g23695</name>
</gene>
<dbReference type="NCBIfam" id="TIGR00756">
    <property type="entry name" value="PPR"/>
    <property type="match status" value="9"/>
</dbReference>
<dbReference type="InterPro" id="IPR002885">
    <property type="entry name" value="PPR_rpt"/>
</dbReference>
<comment type="caution">
    <text evidence="4">The sequence shown here is derived from an EMBL/GenBank/DDBJ whole genome shotgun (WGS) entry which is preliminary data.</text>
</comment>
<dbReference type="InterPro" id="IPR046960">
    <property type="entry name" value="PPR_At4g14850-like_plant"/>
</dbReference>
<evidence type="ECO:0000313" key="5">
    <source>
        <dbReference type="Proteomes" id="UP001054252"/>
    </source>
</evidence>
<dbReference type="FunFam" id="1.25.40.10:FF:000090">
    <property type="entry name" value="Pentatricopeptide repeat-containing protein, chloroplastic"/>
    <property type="match status" value="1"/>
</dbReference>
<dbReference type="AlphaFoldDB" id="A0AAV5JP64"/>
<dbReference type="Pfam" id="PF12854">
    <property type="entry name" value="PPR_1"/>
    <property type="match status" value="1"/>
</dbReference>
<feature type="repeat" description="PPR" evidence="2">
    <location>
        <begin position="78"/>
        <end position="108"/>
    </location>
</feature>
<dbReference type="SUPFAM" id="SSF48452">
    <property type="entry name" value="TPR-like"/>
    <property type="match status" value="1"/>
</dbReference>
<dbReference type="FunFam" id="1.25.40.10:FF:000606">
    <property type="entry name" value="Putative pentatricopeptide repeat-containing protein"/>
    <property type="match status" value="1"/>
</dbReference>
<dbReference type="Pfam" id="PF20431">
    <property type="entry name" value="E_motif"/>
    <property type="match status" value="1"/>
</dbReference>
<organism evidence="4 5">
    <name type="scientific">Rubroshorea leprosula</name>
    <dbReference type="NCBI Taxonomy" id="152421"/>
    <lineage>
        <taxon>Eukaryota</taxon>
        <taxon>Viridiplantae</taxon>
        <taxon>Streptophyta</taxon>
        <taxon>Embryophyta</taxon>
        <taxon>Tracheophyta</taxon>
        <taxon>Spermatophyta</taxon>
        <taxon>Magnoliopsida</taxon>
        <taxon>eudicotyledons</taxon>
        <taxon>Gunneridae</taxon>
        <taxon>Pentapetalae</taxon>
        <taxon>rosids</taxon>
        <taxon>malvids</taxon>
        <taxon>Malvales</taxon>
        <taxon>Dipterocarpaceae</taxon>
        <taxon>Rubroshorea</taxon>
    </lineage>
</organism>
<feature type="repeat" description="PPR" evidence="2">
    <location>
        <begin position="174"/>
        <end position="204"/>
    </location>
</feature>
<feature type="repeat" description="PPR" evidence="2">
    <location>
        <begin position="338"/>
        <end position="372"/>
    </location>
</feature>